<name>A0A1G6IEY8_9ACTN</name>
<gene>
    <name evidence="1" type="ORF">SAMN05216505_101212</name>
</gene>
<dbReference type="EMBL" id="FMZK01000001">
    <property type="protein sequence ID" value="SDC05018.1"/>
    <property type="molecule type" value="Genomic_DNA"/>
</dbReference>
<evidence type="ECO:0000313" key="2">
    <source>
        <dbReference type="Proteomes" id="UP000182100"/>
    </source>
</evidence>
<reference evidence="2" key="1">
    <citation type="submission" date="2016-10" db="EMBL/GenBank/DDBJ databases">
        <authorList>
            <person name="Varghese N."/>
            <person name="Submissions S."/>
        </authorList>
    </citation>
    <scope>NUCLEOTIDE SEQUENCE [LARGE SCALE GENOMIC DNA]</scope>
    <source>
        <strain evidence="2">CGMCC 4.3504</strain>
    </source>
</reference>
<evidence type="ECO:0000313" key="1">
    <source>
        <dbReference type="EMBL" id="SDC05018.1"/>
    </source>
</evidence>
<dbReference type="InterPro" id="IPR009057">
    <property type="entry name" value="Homeodomain-like_sf"/>
</dbReference>
<dbReference type="Proteomes" id="UP000182100">
    <property type="component" value="Unassembled WGS sequence"/>
</dbReference>
<protein>
    <recommendedName>
        <fullName evidence="3">Transcriptional regulator, TetR family</fullName>
    </recommendedName>
</protein>
<dbReference type="Gene3D" id="1.10.357.10">
    <property type="entry name" value="Tetracycline Repressor, domain 2"/>
    <property type="match status" value="1"/>
</dbReference>
<keyword evidence="2" id="KW-1185">Reference proteome</keyword>
<dbReference type="AlphaFoldDB" id="A0A1G6IEY8"/>
<dbReference type="RefSeq" id="WP_055573926.1">
    <property type="nucleotide sequence ID" value="NZ_FMZK01000001.1"/>
</dbReference>
<sequence>MSPPFSPGPDPHGTGQVISTVRTLLRTEGLNVSLAAIARNCGTTRTFLYQNWRSVTALYLHALQAELADAFATAARVRPSDGTVPGITEHLTEVVRAVRRHPATAAVARSSPEEFAAAHTALDGPLVGIATDRISDLLHPLCPHGGIWGDQALASRPWKILWIARPAALCPEAVGDRLREDTLDSAFADLLGDLLKPWASAPPRTRS</sequence>
<evidence type="ECO:0008006" key="3">
    <source>
        <dbReference type="Google" id="ProtNLM"/>
    </source>
</evidence>
<dbReference type="SUPFAM" id="SSF46689">
    <property type="entry name" value="Homeodomain-like"/>
    <property type="match status" value="1"/>
</dbReference>
<proteinExistence type="predicted"/>
<accession>A0A1G6IEY8</accession>
<organism evidence="1 2">
    <name type="scientific">Streptomyces prasinopilosus</name>
    <dbReference type="NCBI Taxonomy" id="67344"/>
    <lineage>
        <taxon>Bacteria</taxon>
        <taxon>Bacillati</taxon>
        <taxon>Actinomycetota</taxon>
        <taxon>Actinomycetes</taxon>
        <taxon>Kitasatosporales</taxon>
        <taxon>Streptomycetaceae</taxon>
        <taxon>Streptomyces</taxon>
    </lineage>
</organism>